<name>A0A4Q1SKF4_9BACT</name>
<evidence type="ECO:0000313" key="10">
    <source>
        <dbReference type="EMBL" id="RXS98166.1"/>
    </source>
</evidence>
<comment type="caution">
    <text evidence="10">The sequence shown here is derived from an EMBL/GenBank/DDBJ whole genome shotgun (WGS) entry which is preliminary data.</text>
</comment>
<evidence type="ECO:0000259" key="8">
    <source>
        <dbReference type="Pfam" id="PF02687"/>
    </source>
</evidence>
<dbReference type="InterPro" id="IPR003838">
    <property type="entry name" value="ABC3_permease_C"/>
</dbReference>
<proteinExistence type="inferred from homology"/>
<dbReference type="Pfam" id="PF12704">
    <property type="entry name" value="MacB_PCD"/>
    <property type="match status" value="2"/>
</dbReference>
<dbReference type="Proteomes" id="UP000290253">
    <property type="component" value="Unassembled WGS sequence"/>
</dbReference>
<gene>
    <name evidence="10" type="ORF">ESZ00_05270</name>
</gene>
<feature type="transmembrane region" description="Helical" evidence="7">
    <location>
        <begin position="711"/>
        <end position="733"/>
    </location>
</feature>
<reference evidence="10 11" key="1">
    <citation type="journal article" date="2016" name="Int. J. Syst. Evol. Microbiol.">
        <title>Acidipila dinghuensis sp. nov., an acidobacterium isolated from forest soil.</title>
        <authorList>
            <person name="Jiang Y.W."/>
            <person name="Wang J."/>
            <person name="Chen M.H."/>
            <person name="Lv Y.Y."/>
            <person name="Qiu L.H."/>
        </authorList>
    </citation>
    <scope>NUCLEOTIDE SEQUENCE [LARGE SCALE GENOMIC DNA]</scope>
    <source>
        <strain evidence="10 11">DHOF10</strain>
    </source>
</reference>
<keyword evidence="11" id="KW-1185">Reference proteome</keyword>
<organism evidence="10 11">
    <name type="scientific">Silvibacterium dinghuense</name>
    <dbReference type="NCBI Taxonomy" id="1560006"/>
    <lineage>
        <taxon>Bacteria</taxon>
        <taxon>Pseudomonadati</taxon>
        <taxon>Acidobacteriota</taxon>
        <taxon>Terriglobia</taxon>
        <taxon>Terriglobales</taxon>
        <taxon>Acidobacteriaceae</taxon>
        <taxon>Silvibacterium</taxon>
    </lineage>
</organism>
<evidence type="ECO:0000313" key="11">
    <source>
        <dbReference type="Proteomes" id="UP000290253"/>
    </source>
</evidence>
<evidence type="ECO:0000256" key="1">
    <source>
        <dbReference type="ARBA" id="ARBA00004651"/>
    </source>
</evidence>
<dbReference type="AlphaFoldDB" id="A0A4Q1SKF4"/>
<dbReference type="InterPro" id="IPR025857">
    <property type="entry name" value="MacB_PCD"/>
</dbReference>
<feature type="transmembrane region" description="Helical" evidence="7">
    <location>
        <begin position="21"/>
        <end position="43"/>
    </location>
</feature>
<evidence type="ECO:0000256" key="4">
    <source>
        <dbReference type="ARBA" id="ARBA00022989"/>
    </source>
</evidence>
<feature type="domain" description="ABC3 transporter permease C-terminal" evidence="8">
    <location>
        <begin position="710"/>
        <end position="819"/>
    </location>
</feature>
<evidence type="ECO:0000256" key="3">
    <source>
        <dbReference type="ARBA" id="ARBA00022692"/>
    </source>
</evidence>
<keyword evidence="4 7" id="KW-1133">Transmembrane helix</keyword>
<comment type="similarity">
    <text evidence="6">Belongs to the ABC-4 integral membrane protein family.</text>
</comment>
<evidence type="ECO:0000259" key="9">
    <source>
        <dbReference type="Pfam" id="PF12704"/>
    </source>
</evidence>
<evidence type="ECO:0000256" key="7">
    <source>
        <dbReference type="SAM" id="Phobius"/>
    </source>
</evidence>
<feature type="transmembrane region" description="Helical" evidence="7">
    <location>
        <begin position="430"/>
        <end position="450"/>
    </location>
</feature>
<comment type="subcellular location">
    <subcellularLocation>
        <location evidence="1">Cell membrane</location>
        <topology evidence="1">Multi-pass membrane protein</topology>
    </subcellularLocation>
</comment>
<evidence type="ECO:0000256" key="6">
    <source>
        <dbReference type="ARBA" id="ARBA00038076"/>
    </source>
</evidence>
<protein>
    <submittedName>
        <fullName evidence="10">ABC transporter permease</fullName>
    </submittedName>
</protein>
<keyword evidence="5 7" id="KW-0472">Membrane</keyword>
<dbReference type="PANTHER" id="PTHR30572:SF4">
    <property type="entry name" value="ABC TRANSPORTER PERMEASE YTRF"/>
    <property type="match status" value="1"/>
</dbReference>
<feature type="domain" description="MacB-like periplasmic core" evidence="9">
    <location>
        <begin position="23"/>
        <end position="246"/>
    </location>
</feature>
<evidence type="ECO:0000256" key="5">
    <source>
        <dbReference type="ARBA" id="ARBA00023136"/>
    </source>
</evidence>
<feature type="domain" description="ABC3 transporter permease C-terminal" evidence="8">
    <location>
        <begin position="288"/>
        <end position="406"/>
    </location>
</feature>
<dbReference type="PANTHER" id="PTHR30572">
    <property type="entry name" value="MEMBRANE COMPONENT OF TRANSPORTER-RELATED"/>
    <property type="match status" value="1"/>
</dbReference>
<feature type="transmembrane region" description="Helical" evidence="7">
    <location>
        <begin position="754"/>
        <end position="774"/>
    </location>
</feature>
<keyword evidence="2" id="KW-1003">Cell membrane</keyword>
<feature type="transmembrane region" description="Helical" evidence="7">
    <location>
        <begin position="286"/>
        <end position="307"/>
    </location>
</feature>
<feature type="transmembrane region" description="Helical" evidence="7">
    <location>
        <begin position="380"/>
        <end position="403"/>
    </location>
</feature>
<dbReference type="OrthoDB" id="99725at2"/>
<dbReference type="EMBL" id="SDMK01000001">
    <property type="protein sequence ID" value="RXS98166.1"/>
    <property type="molecule type" value="Genomic_DNA"/>
</dbReference>
<sequence>MARLTMDLRYAWRQLRQSPGFALMAVLMLALGIGATTTIFSIVEGVLLRPLPFPEPGRLMMLGDVLEGSNCAFCSQPRVTATDVRNYMRDSHSFTHLGGYQEVAYELSGNGEPLAIDAARMSGETFAALGTQPLLGRVFTQAEDDQNAPLAVLSYGLWQTRFHGDAGVLGKKILLARKPYTVIGVMPRDFAFPLIQGRLDQSQLWVPMSPEPWEFAAGSAASWRMRMVGRLAPGVTPEQAQQDAERVAQATMRDYPAFMSSLRIRAVVKPLREDTVNGARPLLRTLFFAVVVVQLIACANLAGLLLVRSIGRRREIAVRMALGARAGALLRQAVVESMLLSLAGGVLGLMLAWMALRVGVSLLPETLPRLQEIGLDWQVAIFALAVAVLTGFVCGLAPAFAAIRTSVNETLKQGGRTGTAGGGHTRLRTILVVGEIAVAMVLLTASGLLLRSFEKMREVDPGFQPDHTLAALYVLPLMHYATQDGIDRFNDQLLEQLRALPAVKAVGISSMLPSAGNSIGVSVIPDGYVSAKSEGLHMVAPSMVLGDPFAALGIRMLRGRAFTDADKAGAPLVAIVNHKFAEHYWPGQDPVGKRIRRGMPETVSPWMTVVGEVDDVKLGAADDKTMEQFYQPATQLVASEGALASAGELDADDGWIVVRSAVPPRQMEDALRSVVQRIDPQLPLYQMQALQDVVAESEAPRRFNTTLITSFALAALLLSVLGIYSVIAFSVAARRQELAIRVALGCRRTRILRLVLTSGLKVALAGCALGVLGAAAASQLLRSFLFGVSPFDPLVLGLSALGMLSVAFLASALPAKRAALVDPLLAVRSE</sequence>
<dbReference type="GO" id="GO:0005886">
    <property type="term" value="C:plasma membrane"/>
    <property type="evidence" value="ECO:0007669"/>
    <property type="project" value="UniProtKB-SubCell"/>
</dbReference>
<feature type="domain" description="MacB-like periplasmic core" evidence="9">
    <location>
        <begin position="437"/>
        <end position="672"/>
    </location>
</feature>
<keyword evidence="3 7" id="KW-0812">Transmembrane</keyword>
<dbReference type="Pfam" id="PF02687">
    <property type="entry name" value="FtsX"/>
    <property type="match status" value="2"/>
</dbReference>
<feature type="transmembrane region" description="Helical" evidence="7">
    <location>
        <begin position="339"/>
        <end position="360"/>
    </location>
</feature>
<dbReference type="InterPro" id="IPR017800">
    <property type="entry name" value="ADOP"/>
</dbReference>
<feature type="transmembrane region" description="Helical" evidence="7">
    <location>
        <begin position="794"/>
        <end position="813"/>
    </location>
</feature>
<accession>A0A4Q1SKF4</accession>
<dbReference type="GO" id="GO:0022857">
    <property type="term" value="F:transmembrane transporter activity"/>
    <property type="evidence" value="ECO:0007669"/>
    <property type="project" value="TreeGrafter"/>
</dbReference>
<dbReference type="NCBIfam" id="TIGR03434">
    <property type="entry name" value="ADOP"/>
    <property type="match status" value="1"/>
</dbReference>
<evidence type="ECO:0000256" key="2">
    <source>
        <dbReference type="ARBA" id="ARBA00022475"/>
    </source>
</evidence>
<dbReference type="InterPro" id="IPR050250">
    <property type="entry name" value="Macrolide_Exporter_MacB"/>
</dbReference>